<dbReference type="RefSeq" id="WP_264843985.1">
    <property type="nucleotide sequence ID" value="NZ_AP025628.1"/>
</dbReference>
<evidence type="ECO:0000313" key="1">
    <source>
        <dbReference type="EMBL" id="BDG59905.1"/>
    </source>
</evidence>
<dbReference type="Proteomes" id="UP001163687">
    <property type="component" value="Chromosome"/>
</dbReference>
<sequence>MPNQTLTTHDYQGWRSRTAGPELEGFGDIKPGYTLLCQAVEYRPPQDANLVLAVVDGEERFGWLVRNGDTWYLENQHGDRRALPGLEAVREVVVRVMFDPYEGEDAGTAAAK</sequence>
<reference evidence="1" key="1">
    <citation type="submission" date="2022-03" db="EMBL/GenBank/DDBJ databases">
        <title>Complete genome sequence of Caldinitratiruptor microaerophilus.</title>
        <authorList>
            <person name="Mukaiyama R."/>
            <person name="Nishiyama T."/>
            <person name="Ueda K."/>
        </authorList>
    </citation>
    <scope>NUCLEOTIDE SEQUENCE</scope>
    <source>
        <strain evidence="1">JCM 16183</strain>
    </source>
</reference>
<gene>
    <name evidence="1" type="ORF">caldi_09950</name>
</gene>
<keyword evidence="2" id="KW-1185">Reference proteome</keyword>
<name>A0AA35CMA0_9FIRM</name>
<protein>
    <submittedName>
        <fullName evidence="1">Uncharacterized protein</fullName>
    </submittedName>
</protein>
<organism evidence="1 2">
    <name type="scientific">Caldinitratiruptor microaerophilus</name>
    <dbReference type="NCBI Taxonomy" id="671077"/>
    <lineage>
        <taxon>Bacteria</taxon>
        <taxon>Bacillati</taxon>
        <taxon>Bacillota</taxon>
        <taxon>Clostridia</taxon>
        <taxon>Eubacteriales</taxon>
        <taxon>Symbiobacteriaceae</taxon>
        <taxon>Caldinitratiruptor</taxon>
    </lineage>
</organism>
<dbReference type="KEGG" id="cmic:caldi_09950"/>
<dbReference type="EMBL" id="AP025628">
    <property type="protein sequence ID" value="BDG59905.1"/>
    <property type="molecule type" value="Genomic_DNA"/>
</dbReference>
<proteinExistence type="predicted"/>
<accession>A0AA35CMA0</accession>
<evidence type="ECO:0000313" key="2">
    <source>
        <dbReference type="Proteomes" id="UP001163687"/>
    </source>
</evidence>
<dbReference type="AlphaFoldDB" id="A0AA35CMA0"/>